<proteinExistence type="predicted"/>
<accession>A0A847UBY6</accession>
<reference evidence="1" key="1">
    <citation type="submission" date="2019-12" db="EMBL/GenBank/DDBJ databases">
        <title>Whole-genome sequence of Halomicrobium mukohataei pws1.</title>
        <authorList>
            <person name="Verma D.K."/>
            <person name="Gopal K."/>
            <person name="Prasad E.S."/>
        </authorList>
    </citation>
    <scope>NUCLEOTIDE SEQUENCE</scope>
    <source>
        <strain evidence="1">Pws1</strain>
    </source>
</reference>
<gene>
    <name evidence="1" type="ORF">GOC74_11800</name>
</gene>
<comment type="caution">
    <text evidence="1">The sequence shown here is derived from an EMBL/GenBank/DDBJ whole genome shotgun (WGS) entry which is preliminary data.</text>
</comment>
<organism evidence="1 2">
    <name type="scientific">Halomicrobium mukohataei</name>
    <dbReference type="NCBI Taxonomy" id="57705"/>
    <lineage>
        <taxon>Archaea</taxon>
        <taxon>Methanobacteriati</taxon>
        <taxon>Methanobacteriota</taxon>
        <taxon>Stenosarchaea group</taxon>
        <taxon>Halobacteria</taxon>
        <taxon>Halobacteriales</taxon>
        <taxon>Haloarculaceae</taxon>
        <taxon>Halomicrobium</taxon>
    </lineage>
</organism>
<dbReference type="Proteomes" id="UP000608662">
    <property type="component" value="Unassembled WGS sequence"/>
</dbReference>
<dbReference type="InterPro" id="IPR043827">
    <property type="entry name" value="DUF5804"/>
</dbReference>
<evidence type="ECO:0000313" key="1">
    <source>
        <dbReference type="EMBL" id="NLV10609.1"/>
    </source>
</evidence>
<evidence type="ECO:0000313" key="2">
    <source>
        <dbReference type="Proteomes" id="UP000608662"/>
    </source>
</evidence>
<dbReference type="RefSeq" id="WP_170094287.1">
    <property type="nucleotide sequence ID" value="NZ_WOYG01000001.1"/>
</dbReference>
<sequence length="157" mass="17585">MARVCLVGSEDCNLRYELLSRETAREALATYDIREPFANALAVETVSLGAAVALCNDLNWYLVRFTDAAMVLEPSVSETEWLSRSLATAMRDDAVDEDERDRFLKVYGVESPEDDDAEPRLVEPMLVTRTGDSIPEYDLRAVDETVVVRVSRDEFGA</sequence>
<dbReference type="Pfam" id="PF19120">
    <property type="entry name" value="DUF5804"/>
    <property type="match status" value="1"/>
</dbReference>
<name>A0A847UBY6_9EURY</name>
<dbReference type="OrthoDB" id="170224at2157"/>
<protein>
    <submittedName>
        <fullName evidence="1">Uncharacterized protein</fullName>
    </submittedName>
</protein>
<dbReference type="AlphaFoldDB" id="A0A847UBY6"/>
<dbReference type="EMBL" id="WOYG01000001">
    <property type="protein sequence ID" value="NLV10609.1"/>
    <property type="molecule type" value="Genomic_DNA"/>
</dbReference>